<feature type="compositionally biased region" description="Basic and acidic residues" evidence="1">
    <location>
        <begin position="472"/>
        <end position="490"/>
    </location>
</feature>
<feature type="region of interest" description="Disordered" evidence="1">
    <location>
        <begin position="133"/>
        <end position="184"/>
    </location>
</feature>
<protein>
    <submittedName>
        <fullName evidence="2">Uncharacterized protein</fullName>
    </submittedName>
</protein>
<feature type="region of interest" description="Disordered" evidence="1">
    <location>
        <begin position="1895"/>
        <end position="1921"/>
    </location>
</feature>
<keyword evidence="3" id="KW-1185">Reference proteome</keyword>
<evidence type="ECO:0000313" key="2">
    <source>
        <dbReference type="EMBL" id="OLP79348.1"/>
    </source>
</evidence>
<feature type="compositionally biased region" description="Acidic residues" evidence="1">
    <location>
        <begin position="235"/>
        <end position="259"/>
    </location>
</feature>
<gene>
    <name evidence="2" type="ORF">AK812_SmicGene40369</name>
</gene>
<feature type="region of interest" description="Disordered" evidence="1">
    <location>
        <begin position="762"/>
        <end position="788"/>
    </location>
</feature>
<proteinExistence type="predicted"/>
<feature type="compositionally biased region" description="Basic and acidic residues" evidence="1">
    <location>
        <begin position="603"/>
        <end position="617"/>
    </location>
</feature>
<feature type="region of interest" description="Disordered" evidence="1">
    <location>
        <begin position="397"/>
        <end position="727"/>
    </location>
</feature>
<feature type="region of interest" description="Disordered" evidence="1">
    <location>
        <begin position="217"/>
        <end position="277"/>
    </location>
</feature>
<comment type="caution">
    <text evidence="2">The sequence shown here is derived from an EMBL/GenBank/DDBJ whole genome shotgun (WGS) entry which is preliminary data.</text>
</comment>
<name>A0A1Q9C8V4_SYMMI</name>
<dbReference type="OrthoDB" id="418347at2759"/>
<dbReference type="Proteomes" id="UP000186817">
    <property type="component" value="Unassembled WGS sequence"/>
</dbReference>
<feature type="compositionally biased region" description="Basic residues" evidence="1">
    <location>
        <begin position="578"/>
        <end position="592"/>
    </location>
</feature>
<evidence type="ECO:0000256" key="1">
    <source>
        <dbReference type="SAM" id="MobiDB-lite"/>
    </source>
</evidence>
<feature type="compositionally biased region" description="Basic and acidic residues" evidence="1">
    <location>
        <begin position="260"/>
        <end position="277"/>
    </location>
</feature>
<feature type="compositionally biased region" description="Acidic residues" evidence="1">
    <location>
        <begin position="170"/>
        <end position="182"/>
    </location>
</feature>
<feature type="compositionally biased region" description="Basic and acidic residues" evidence="1">
    <location>
        <begin position="679"/>
        <end position="692"/>
    </location>
</feature>
<feature type="compositionally biased region" description="Basic and acidic residues" evidence="1">
    <location>
        <begin position="401"/>
        <end position="420"/>
    </location>
</feature>
<evidence type="ECO:0000313" key="3">
    <source>
        <dbReference type="Proteomes" id="UP000186817"/>
    </source>
</evidence>
<feature type="compositionally biased region" description="Acidic residues" evidence="1">
    <location>
        <begin position="551"/>
        <end position="561"/>
    </location>
</feature>
<organism evidence="2 3">
    <name type="scientific">Symbiodinium microadriaticum</name>
    <name type="common">Dinoflagellate</name>
    <name type="synonym">Zooxanthella microadriatica</name>
    <dbReference type="NCBI Taxonomy" id="2951"/>
    <lineage>
        <taxon>Eukaryota</taxon>
        <taxon>Sar</taxon>
        <taxon>Alveolata</taxon>
        <taxon>Dinophyceae</taxon>
        <taxon>Suessiales</taxon>
        <taxon>Symbiodiniaceae</taxon>
        <taxon>Symbiodinium</taxon>
    </lineage>
</organism>
<dbReference type="EMBL" id="LSRX01001496">
    <property type="protein sequence ID" value="OLP79348.1"/>
    <property type="molecule type" value="Genomic_DNA"/>
</dbReference>
<reference evidence="2 3" key="1">
    <citation type="submission" date="2016-02" db="EMBL/GenBank/DDBJ databases">
        <title>Genome analysis of coral dinoflagellate symbionts highlights evolutionary adaptations to a symbiotic lifestyle.</title>
        <authorList>
            <person name="Aranda M."/>
            <person name="Li Y."/>
            <person name="Liew Y.J."/>
            <person name="Baumgarten S."/>
            <person name="Simakov O."/>
            <person name="Wilson M."/>
            <person name="Piel J."/>
            <person name="Ashoor H."/>
            <person name="Bougouffa S."/>
            <person name="Bajic V.B."/>
            <person name="Ryu T."/>
            <person name="Ravasi T."/>
            <person name="Bayer T."/>
            <person name="Micklem G."/>
            <person name="Kim H."/>
            <person name="Bhak J."/>
            <person name="Lajeunesse T.C."/>
            <person name="Voolstra C.R."/>
        </authorList>
    </citation>
    <scope>NUCLEOTIDE SEQUENCE [LARGE SCALE GENOMIC DNA]</scope>
    <source>
        <strain evidence="2 3">CCMP2467</strain>
    </source>
</reference>
<sequence length="1974" mass="218824">MAAVSLQGLAKQWEAVQSIRRRVRDTGSAFAGRSGAVPTVNLKDAAHNKDVLLPALTLMRQAAQPGKLFQISAAEAELVKLSKDVRGSQAKFDPKTLKLDAWLLKKFAALIKRKKQRGQTPRDPSLRELFAALGGDEDNDDGSASEAPSDGGDDPDAGGDSGSLSLVVASDDDGDGGDDFEDFWNKVQNDVSSGVVNVLPDEQDAIANTCPDTLVVLDSPAKPVPTPATDRAEACDGDDQEEDAASEGNDEILEECGEDDQNKDGHCGTSDLEGKDSEVLALSDDEGTCKDTAGDGVPVRATSADKAWKCKCGYPPEECSCESMTELRKMIASVKAQIVARRAAKNLQETWSKGPSRKPEYVETSFPLDCDETQLVSSTELDEAAVELAKGVEQLLLDDLPVTRREQLQGKSKRGEDAGCKAKSKKAAACTAPPKKADDGQASPHEVDVQDSEDECVPLKRPAARNVRQKKQNKDREPSENRTPEGKGTSRIDPCSAEDVRRTLAEEFSETETGEGYMYLSESATASAKGPGSKARAKKSKAAASIPSASEAEEKDAEDEAATVRFSQDVDELPKPSKVSKAKAKAKGKAKPSKSGSDAAATRAKESEEKPENEIPKVPKTKKRSKNSPPEEAEQEDETPKVPKTKKRAKNSPPEEAEQEDETPKVPEKKKKKRAKNSPPEEKAEFRDETAKVPKTKKHAKNSPPEEEAEFHDETAKVPKTKKRAKNNLPLQNQLRVAVHLEWRLQFVQLRALSLEVPRQLRGTKQDRNQKKQVSCKLGSCQDSESDADSFDLGEDINDTSVVLPPEQLQEDESLRQEMEMDRLLWARYSLFLARYNEKWSSRLKFRDPSEFPECDDCYRLKDLNDKMVYVAEYKDHIEAVQRDRNLEQQLQSAKWSLPRLGEKQTKKTSNVVRKLQQILGDLNIRTWVGEDAFISAQLLTTVRDWKGWFAKLRVEIGGGLLDTSDGLHAFIFMRCSDVYEDHIIGPGGEDGLLNDSNGSVDLGAAVRAVLRKPVTKDLPSKQQKKMKHATVCTSPSSVIDQFNWASRFIDVAMKTWGRDMVLTQLEKMVKEHAQIVLKRWQKSQSASLDLRSAVDFDRRDLVIFENTPGYDVQLLQHELGRDAEDFFHDKANSPAMTISDTKTARSYKRCFKESKQVFDLSQRAAQFFRTELKAKLARSPLVPLADMPQSSVATFDVENDEHPCQLVQKYVGGDQETFENFGAMQINKYFFPKKDGRVEIPLFAFKFVKPTEGWPPKVNMDKFAESIFHGFEKDREPLEIQLTPGMSLGEPLFQGCVGISKGFLRVSIILYGIVQTIMKEASLREKKNLLQTALKFQERAVALMEENPGWSLEHALNEAIAEYNCYGLAAQSSQYRLAEREGFALKGVNSFVTAALSAFSVETIKNQRWLIGSTGRSSNPWWQAVDTVTAAKQELFMERVLFSFSVRKKQCRNASTARITGEAWEQLLETSCLLLQILEEMWAAKTAEGDAIFLEEDLAKARRRGIEGDYNAELQNLVTAKMPVVLTDTALWKDHLPTRDSSGKGSTGASAIQALDLECVQKAFAADLLKLSEDQSLFSEYQQKLGAGQRQKALAKVLRLKSENRRGSQLVVDWMDRNCKHCATSYAEQHVNIFIRETGAAATIVWLDFTKCGALQQDELDDSMEEVRRITATFPNKTAAVVIAPAMTSARVVAGKRGEMRRIEDKMDAKSLTSIRFSIRMDANGHGNRRLPLLFPALFACSDAATKNVFANSKMLVCTAKDVTWLPVREYKVPRARNAPPCTTENMERSLSDAQMAAQYLGGTGVPREDWKSGNHPMGNVEAYSPDLLPEEGGPLQPPTLHVCQMVSAEDGSRTLAISTEFRQKWSDDPTRKDEWARELAAFDTRFGVHVLGQPPQPPQPTAASEAAAGAASEWAEEPTSATDLEARYEIVLSCPGRSASTQLRVCKAVEKNETVAKNVMPEQLYKLFVVID</sequence>
<feature type="compositionally biased region" description="Low complexity" evidence="1">
    <location>
        <begin position="1903"/>
        <end position="1915"/>
    </location>
</feature>
<accession>A0A1Q9C8V4</accession>